<sequence length="287" mass="32237">MGKQFKLTRIAPTPSGYLHLGNAYSFALTAAIANQTGAEILLRIDDLDRERTETAYVNDIFETLSFLNIAWQRGPSSLDEYINQWSQLLRLSIYQPALDKLKQSGNIFACLCSRKQLQTAGYECNCAQLNVPLETAGAAWRILTDDRVLFINTLTGGTINLPLPADMKNFIVRKKDGYTAYQLTSLMDDIHFDVDLIVRGEDLWPSTIAQHYLAAVLDINAFNQITFHHHKLLLADSDAKLSKSTGATSIQHLRNQGLSSDMVYDKLGQMLTPKIKLSQWADLSYNF</sequence>
<feature type="domain" description="Glutamyl/glutaminyl-tRNA synthetase class Ib catalytic" evidence="8">
    <location>
        <begin position="164"/>
        <end position="267"/>
    </location>
</feature>
<evidence type="ECO:0000259" key="8">
    <source>
        <dbReference type="Pfam" id="PF00749"/>
    </source>
</evidence>
<dbReference type="Proteomes" id="UP001596958">
    <property type="component" value="Unassembled WGS sequence"/>
</dbReference>
<comment type="similarity">
    <text evidence="7">Belongs to the class-I aminoacyl-tRNA synthetase family.</text>
</comment>
<reference evidence="10" key="1">
    <citation type="journal article" date="2019" name="Int. J. Syst. Evol. Microbiol.">
        <title>The Global Catalogue of Microorganisms (GCM) 10K type strain sequencing project: providing services to taxonomists for standard genome sequencing and annotation.</title>
        <authorList>
            <consortium name="The Broad Institute Genomics Platform"/>
            <consortium name="The Broad Institute Genome Sequencing Center for Infectious Disease"/>
            <person name="Wu L."/>
            <person name="Ma J."/>
        </authorList>
    </citation>
    <scope>NUCLEOTIDE SEQUENCE [LARGE SCALE GENOMIC DNA]</scope>
    <source>
        <strain evidence="10">CCUG 63418</strain>
    </source>
</reference>
<name>A0ABW2Z0N7_9SPHI</name>
<keyword evidence="7" id="KW-0648">Protein biosynthesis</keyword>
<evidence type="ECO:0000256" key="2">
    <source>
        <dbReference type="ARBA" id="ARBA00022723"/>
    </source>
</evidence>
<evidence type="ECO:0000313" key="10">
    <source>
        <dbReference type="Proteomes" id="UP001596958"/>
    </source>
</evidence>
<dbReference type="InterPro" id="IPR020058">
    <property type="entry name" value="Glu/Gln-tRNA-synth_Ib_cat-dom"/>
</dbReference>
<evidence type="ECO:0000256" key="7">
    <source>
        <dbReference type="RuleBase" id="RU363037"/>
    </source>
</evidence>
<keyword evidence="4" id="KW-0862">Zinc</keyword>
<dbReference type="InterPro" id="IPR001412">
    <property type="entry name" value="aa-tRNA-synth_I_CS"/>
</dbReference>
<protein>
    <submittedName>
        <fullName evidence="9">Glutamate--tRNA ligase family protein</fullName>
    </submittedName>
</protein>
<dbReference type="EMBL" id="JBHTHU010000009">
    <property type="protein sequence ID" value="MFD0751023.1"/>
    <property type="molecule type" value="Genomic_DNA"/>
</dbReference>
<feature type="domain" description="Glutamyl/glutaminyl-tRNA synthetase class Ib catalytic" evidence="8">
    <location>
        <begin position="8"/>
        <end position="119"/>
    </location>
</feature>
<evidence type="ECO:0000313" key="9">
    <source>
        <dbReference type="EMBL" id="MFD0751023.1"/>
    </source>
</evidence>
<dbReference type="GO" id="GO:0016874">
    <property type="term" value="F:ligase activity"/>
    <property type="evidence" value="ECO:0007669"/>
    <property type="project" value="UniProtKB-KW"/>
</dbReference>
<evidence type="ECO:0000256" key="6">
    <source>
        <dbReference type="ARBA" id="ARBA00023146"/>
    </source>
</evidence>
<evidence type="ECO:0000256" key="1">
    <source>
        <dbReference type="ARBA" id="ARBA00022598"/>
    </source>
</evidence>
<evidence type="ECO:0000256" key="4">
    <source>
        <dbReference type="ARBA" id="ARBA00022833"/>
    </source>
</evidence>
<keyword evidence="3 7" id="KW-0547">Nucleotide-binding</keyword>
<proteinExistence type="inferred from homology"/>
<evidence type="ECO:0000256" key="5">
    <source>
        <dbReference type="ARBA" id="ARBA00022840"/>
    </source>
</evidence>
<keyword evidence="6 7" id="KW-0030">Aminoacyl-tRNA synthetase</keyword>
<dbReference type="Pfam" id="PF00749">
    <property type="entry name" value="tRNA-synt_1c"/>
    <property type="match status" value="2"/>
</dbReference>
<dbReference type="PROSITE" id="PS00178">
    <property type="entry name" value="AA_TRNA_LIGASE_I"/>
    <property type="match status" value="1"/>
</dbReference>
<keyword evidence="2" id="KW-0479">Metal-binding</keyword>
<accession>A0ABW2Z0N7</accession>
<dbReference type="SUPFAM" id="SSF52374">
    <property type="entry name" value="Nucleotidylyl transferase"/>
    <property type="match status" value="1"/>
</dbReference>
<organism evidence="9 10">
    <name type="scientific">Mucilaginibacter calamicampi</name>
    <dbReference type="NCBI Taxonomy" id="1302352"/>
    <lineage>
        <taxon>Bacteria</taxon>
        <taxon>Pseudomonadati</taxon>
        <taxon>Bacteroidota</taxon>
        <taxon>Sphingobacteriia</taxon>
        <taxon>Sphingobacteriales</taxon>
        <taxon>Sphingobacteriaceae</taxon>
        <taxon>Mucilaginibacter</taxon>
    </lineage>
</organism>
<keyword evidence="1 7" id="KW-0436">Ligase</keyword>
<dbReference type="PANTHER" id="PTHR43311:SF1">
    <property type="entry name" value="GLUTAMYL-Q TRNA(ASP) SYNTHETASE"/>
    <property type="match status" value="1"/>
</dbReference>
<dbReference type="Gene3D" id="3.40.50.620">
    <property type="entry name" value="HUPs"/>
    <property type="match status" value="1"/>
</dbReference>
<dbReference type="InterPro" id="IPR014729">
    <property type="entry name" value="Rossmann-like_a/b/a_fold"/>
</dbReference>
<gene>
    <name evidence="9" type="ORF">ACFQZS_12780</name>
</gene>
<comment type="caution">
    <text evidence="9">The sequence shown here is derived from an EMBL/GenBank/DDBJ whole genome shotgun (WGS) entry which is preliminary data.</text>
</comment>
<keyword evidence="10" id="KW-1185">Reference proteome</keyword>
<dbReference type="InterPro" id="IPR000924">
    <property type="entry name" value="Glu/Gln-tRNA-synth"/>
</dbReference>
<evidence type="ECO:0000256" key="3">
    <source>
        <dbReference type="ARBA" id="ARBA00022741"/>
    </source>
</evidence>
<dbReference type="PANTHER" id="PTHR43311">
    <property type="entry name" value="GLUTAMATE--TRNA LIGASE"/>
    <property type="match status" value="1"/>
</dbReference>
<dbReference type="PRINTS" id="PR00987">
    <property type="entry name" value="TRNASYNTHGLU"/>
</dbReference>
<dbReference type="RefSeq" id="WP_377100819.1">
    <property type="nucleotide sequence ID" value="NZ_JBHTHU010000009.1"/>
</dbReference>
<keyword evidence="5 7" id="KW-0067">ATP-binding</keyword>
<dbReference type="InterPro" id="IPR049940">
    <property type="entry name" value="GluQ/Sye"/>
</dbReference>